<name>A0A0L6VDY3_9BASI</name>
<proteinExistence type="predicted"/>
<keyword evidence="2" id="KW-0479">Metal-binding</keyword>
<sequence length="174" mass="18850">MDALNSPFDELMHMMGKKHAQLLATEDTLQKTQARLDATAGQQNPAPAPTSNPMVLDKPEPFGGTLGAAAKAFVGQIGLHAVTYPKRFPTNTTNIKRTRWVQWNLCFHCGQAGHISRGCLNRLWKPQDHLQPFSSTQLSKIQAEINCLHANPSASSPAPLSKNVGSSKNGVAQV</sequence>
<evidence type="ECO:0000313" key="5">
    <source>
        <dbReference type="EMBL" id="KNZ58958.1"/>
    </source>
</evidence>
<keyword evidence="2" id="KW-0862">Zinc</keyword>
<evidence type="ECO:0000256" key="1">
    <source>
        <dbReference type="ARBA" id="ARBA00022664"/>
    </source>
</evidence>
<dbReference type="EMBL" id="LAVV01006645">
    <property type="protein sequence ID" value="KNZ58958.1"/>
    <property type="molecule type" value="Genomic_DNA"/>
</dbReference>
<evidence type="ECO:0000313" key="6">
    <source>
        <dbReference type="Proteomes" id="UP000037035"/>
    </source>
</evidence>
<dbReference type="InterPro" id="IPR001878">
    <property type="entry name" value="Znf_CCHC"/>
</dbReference>
<feature type="compositionally biased region" description="Polar residues" evidence="3">
    <location>
        <begin position="163"/>
        <end position="174"/>
    </location>
</feature>
<accession>A0A0L6VDY3</accession>
<dbReference type="SUPFAM" id="SSF57756">
    <property type="entry name" value="Retrovirus zinc finger-like domains"/>
    <property type="match status" value="1"/>
</dbReference>
<comment type="caution">
    <text evidence="5">The sequence shown here is derived from an EMBL/GenBank/DDBJ whole genome shotgun (WGS) entry which is preliminary data.</text>
</comment>
<keyword evidence="2" id="KW-0863">Zinc-finger</keyword>
<organism evidence="5 6">
    <name type="scientific">Puccinia sorghi</name>
    <dbReference type="NCBI Taxonomy" id="27349"/>
    <lineage>
        <taxon>Eukaryota</taxon>
        <taxon>Fungi</taxon>
        <taxon>Dikarya</taxon>
        <taxon>Basidiomycota</taxon>
        <taxon>Pucciniomycotina</taxon>
        <taxon>Pucciniomycetes</taxon>
        <taxon>Pucciniales</taxon>
        <taxon>Pucciniaceae</taxon>
        <taxon>Puccinia</taxon>
    </lineage>
</organism>
<evidence type="ECO:0000259" key="4">
    <source>
        <dbReference type="PROSITE" id="PS50158"/>
    </source>
</evidence>
<dbReference type="GO" id="GO:0006397">
    <property type="term" value="P:mRNA processing"/>
    <property type="evidence" value="ECO:0007669"/>
    <property type="project" value="UniProtKB-KW"/>
</dbReference>
<keyword evidence="1" id="KW-0507">mRNA processing</keyword>
<feature type="region of interest" description="Disordered" evidence="3">
    <location>
        <begin position="153"/>
        <end position="174"/>
    </location>
</feature>
<dbReference type="SMART" id="SM00343">
    <property type="entry name" value="ZnF_C2HC"/>
    <property type="match status" value="1"/>
</dbReference>
<dbReference type="VEuPathDB" id="FungiDB:VP01_1827g8"/>
<evidence type="ECO:0000256" key="3">
    <source>
        <dbReference type="SAM" id="MobiDB-lite"/>
    </source>
</evidence>
<dbReference type="OrthoDB" id="2681631at2759"/>
<feature type="domain" description="CCHC-type" evidence="4">
    <location>
        <begin position="106"/>
        <end position="119"/>
    </location>
</feature>
<keyword evidence="6" id="KW-1185">Reference proteome</keyword>
<dbReference type="Proteomes" id="UP000037035">
    <property type="component" value="Unassembled WGS sequence"/>
</dbReference>
<dbReference type="PROSITE" id="PS50158">
    <property type="entry name" value="ZF_CCHC"/>
    <property type="match status" value="1"/>
</dbReference>
<reference evidence="5 6" key="1">
    <citation type="submission" date="2015-08" db="EMBL/GenBank/DDBJ databases">
        <title>Next Generation Sequencing and Analysis of the Genome of Puccinia sorghi L Schw, the Causal Agent of Maize Common Rust.</title>
        <authorList>
            <person name="Rochi L."/>
            <person name="Burguener G."/>
            <person name="Darino M."/>
            <person name="Turjanski A."/>
            <person name="Kreff E."/>
            <person name="Dieguez M.J."/>
            <person name="Sacco F."/>
        </authorList>
    </citation>
    <scope>NUCLEOTIDE SEQUENCE [LARGE SCALE GENOMIC DNA]</scope>
    <source>
        <strain evidence="5 6">RO10H11247</strain>
    </source>
</reference>
<gene>
    <name evidence="5" type="ORF">VP01_1827g8</name>
</gene>
<evidence type="ECO:0000256" key="2">
    <source>
        <dbReference type="PROSITE-ProRule" id="PRU00047"/>
    </source>
</evidence>
<protein>
    <recommendedName>
        <fullName evidence="4">CCHC-type domain-containing protein</fullName>
    </recommendedName>
</protein>
<dbReference type="GO" id="GO:0008270">
    <property type="term" value="F:zinc ion binding"/>
    <property type="evidence" value="ECO:0007669"/>
    <property type="project" value="UniProtKB-KW"/>
</dbReference>
<dbReference type="AlphaFoldDB" id="A0A0L6VDY3"/>
<dbReference type="GO" id="GO:0003676">
    <property type="term" value="F:nucleic acid binding"/>
    <property type="evidence" value="ECO:0007669"/>
    <property type="project" value="InterPro"/>
</dbReference>
<dbReference type="InterPro" id="IPR036875">
    <property type="entry name" value="Znf_CCHC_sf"/>
</dbReference>